<dbReference type="Gene3D" id="3.10.560.10">
    <property type="entry name" value="Outer membrane lipoprotein wza domain like"/>
    <property type="match status" value="1"/>
</dbReference>
<dbReference type="EMBL" id="FOAP01000015">
    <property type="protein sequence ID" value="SEM35926.1"/>
    <property type="molecule type" value="Genomic_DNA"/>
</dbReference>
<evidence type="ECO:0000256" key="1">
    <source>
        <dbReference type="ARBA" id="ARBA00022729"/>
    </source>
</evidence>
<evidence type="ECO:0000259" key="3">
    <source>
        <dbReference type="Pfam" id="PF10531"/>
    </source>
</evidence>
<dbReference type="Pfam" id="PF10531">
    <property type="entry name" value="SLBB"/>
    <property type="match status" value="1"/>
</dbReference>
<dbReference type="PROSITE" id="PS51257">
    <property type="entry name" value="PROKAR_LIPOPROTEIN"/>
    <property type="match status" value="1"/>
</dbReference>
<gene>
    <name evidence="4" type="ORF">SAMN05444354_115124</name>
</gene>
<proteinExistence type="predicted"/>
<dbReference type="InterPro" id="IPR019554">
    <property type="entry name" value="Soluble_ligand-bd"/>
</dbReference>
<dbReference type="GO" id="GO:0015159">
    <property type="term" value="F:polysaccharide transmembrane transporter activity"/>
    <property type="evidence" value="ECO:0007669"/>
    <property type="project" value="InterPro"/>
</dbReference>
<accession>A0A1H7XQ21</accession>
<dbReference type="OrthoDB" id="193635at2"/>
<dbReference type="Pfam" id="PF02563">
    <property type="entry name" value="Poly_export"/>
    <property type="match status" value="1"/>
</dbReference>
<evidence type="ECO:0000259" key="2">
    <source>
        <dbReference type="Pfam" id="PF02563"/>
    </source>
</evidence>
<feature type="domain" description="Polysaccharide export protein N-terminal" evidence="2">
    <location>
        <begin position="50"/>
        <end position="123"/>
    </location>
</feature>
<dbReference type="InterPro" id="IPR003715">
    <property type="entry name" value="Poly_export_N"/>
</dbReference>
<dbReference type="RefSeq" id="WP_075009143.1">
    <property type="nucleotide sequence ID" value="NZ_FOAP01000015.1"/>
</dbReference>
<dbReference type="PANTHER" id="PTHR33619:SF3">
    <property type="entry name" value="POLYSACCHARIDE EXPORT PROTEIN GFCE-RELATED"/>
    <property type="match status" value="1"/>
</dbReference>
<protein>
    <submittedName>
        <fullName evidence="4">Polysaccharide export outer membrane protein</fullName>
    </submittedName>
</protein>
<sequence>MSRSNLSALSMSRRPAWWALLLVLPVLVAGCYRPGRYVWVDDYRAPPSLQDEGYIIRRGDLLNINVWNQRELSADTLVREDGRITLALLNDVDAAGVTPPVLARRLEELFKPMVNNPVVSVRISRPEPLRVSVLGEVKSPGMKELAPESGVLHALAQAGGFTDYAQLDGIFVLRQQPDSPLPVRIRFDYEAVTRTRGKGASFLLRTGDVVVVE</sequence>
<evidence type="ECO:0000313" key="5">
    <source>
        <dbReference type="Proteomes" id="UP000182719"/>
    </source>
</evidence>
<dbReference type="PANTHER" id="PTHR33619">
    <property type="entry name" value="POLYSACCHARIDE EXPORT PROTEIN GFCE-RELATED"/>
    <property type="match status" value="1"/>
</dbReference>
<name>A0A1H7XQ21_STIAU</name>
<reference evidence="5" key="1">
    <citation type="submission" date="2016-10" db="EMBL/GenBank/DDBJ databases">
        <authorList>
            <person name="Varghese N."/>
            <person name="Submissions S."/>
        </authorList>
    </citation>
    <scope>NUCLEOTIDE SEQUENCE [LARGE SCALE GENOMIC DNA]</scope>
    <source>
        <strain evidence="5">DSM 17044</strain>
    </source>
</reference>
<organism evidence="4 5">
    <name type="scientific">Stigmatella aurantiaca</name>
    <dbReference type="NCBI Taxonomy" id="41"/>
    <lineage>
        <taxon>Bacteria</taxon>
        <taxon>Pseudomonadati</taxon>
        <taxon>Myxococcota</taxon>
        <taxon>Myxococcia</taxon>
        <taxon>Myxococcales</taxon>
        <taxon>Cystobacterineae</taxon>
        <taxon>Archangiaceae</taxon>
        <taxon>Stigmatella</taxon>
    </lineage>
</organism>
<feature type="domain" description="Soluble ligand binding" evidence="3">
    <location>
        <begin position="131"/>
        <end position="178"/>
    </location>
</feature>
<keyword evidence="1" id="KW-0732">Signal</keyword>
<dbReference type="InterPro" id="IPR049712">
    <property type="entry name" value="Poly_export"/>
</dbReference>
<keyword evidence="5" id="KW-1185">Reference proteome</keyword>
<dbReference type="AlphaFoldDB" id="A0A1H7XQ21"/>
<evidence type="ECO:0000313" key="4">
    <source>
        <dbReference type="EMBL" id="SEM35926.1"/>
    </source>
</evidence>
<dbReference type="Proteomes" id="UP000182719">
    <property type="component" value="Unassembled WGS sequence"/>
</dbReference>